<feature type="compositionally biased region" description="Basic and acidic residues" evidence="1">
    <location>
        <begin position="201"/>
        <end position="214"/>
    </location>
</feature>
<keyword evidence="2" id="KW-1185">Reference proteome</keyword>
<feature type="compositionally biased region" description="Acidic residues" evidence="1">
    <location>
        <begin position="178"/>
        <end position="188"/>
    </location>
</feature>
<feature type="region of interest" description="Disordered" evidence="1">
    <location>
        <begin position="170"/>
        <end position="214"/>
    </location>
</feature>
<reference evidence="3" key="1">
    <citation type="submission" date="2016-11" db="UniProtKB">
        <authorList>
            <consortium name="WormBaseParasite"/>
        </authorList>
    </citation>
    <scope>IDENTIFICATION</scope>
</reference>
<dbReference type="Proteomes" id="UP000095283">
    <property type="component" value="Unplaced"/>
</dbReference>
<dbReference type="AlphaFoldDB" id="A0A1I7XLH9"/>
<proteinExistence type="predicted"/>
<name>A0A1I7XLH9_HETBA</name>
<evidence type="ECO:0000313" key="3">
    <source>
        <dbReference type="WBParaSite" id="Hba_18391"/>
    </source>
</evidence>
<evidence type="ECO:0000256" key="1">
    <source>
        <dbReference type="SAM" id="MobiDB-lite"/>
    </source>
</evidence>
<organism evidence="2 3">
    <name type="scientific">Heterorhabditis bacteriophora</name>
    <name type="common">Entomopathogenic nematode worm</name>
    <dbReference type="NCBI Taxonomy" id="37862"/>
    <lineage>
        <taxon>Eukaryota</taxon>
        <taxon>Metazoa</taxon>
        <taxon>Ecdysozoa</taxon>
        <taxon>Nematoda</taxon>
        <taxon>Chromadorea</taxon>
        <taxon>Rhabditida</taxon>
        <taxon>Rhabditina</taxon>
        <taxon>Rhabditomorpha</taxon>
        <taxon>Strongyloidea</taxon>
        <taxon>Heterorhabditidae</taxon>
        <taxon>Heterorhabditis</taxon>
    </lineage>
</organism>
<protein>
    <submittedName>
        <fullName evidence="3">Agenet domain-containing protein</fullName>
    </submittedName>
</protein>
<accession>A0A1I7XLH9</accession>
<sequence length="214" mass="24578">MDNKSDEPRRVSADAVEVDIEHIAIPDGRWRVVTEHVPEKRLMITRFATLSEITAAHKRVAIDSTSRKRKILDVDDQGYSYSWSTEEKVRPGLNVFDDKGNELEWDYEHDTRFYEETKSINLDSKSEECGKDAPNAIKIKGRGVRKGGLLYGGSGSTLASDNIESKPLKRSFGRLEDTVDDVEEEDWEPDRRTSPTPQPWDKPRSRLTDRISRW</sequence>
<evidence type="ECO:0000313" key="2">
    <source>
        <dbReference type="Proteomes" id="UP000095283"/>
    </source>
</evidence>
<dbReference type="WBParaSite" id="Hba_18391">
    <property type="protein sequence ID" value="Hba_18391"/>
    <property type="gene ID" value="Hba_18391"/>
</dbReference>